<feature type="region of interest" description="Disordered" evidence="5">
    <location>
        <begin position="732"/>
        <end position="758"/>
    </location>
</feature>
<keyword evidence="2" id="KW-0963">Cytoplasm</keyword>
<dbReference type="Gene3D" id="1.10.418.10">
    <property type="entry name" value="Calponin-like domain"/>
    <property type="match status" value="1"/>
</dbReference>
<dbReference type="SUPFAM" id="SSF116907">
    <property type="entry name" value="Hook domain"/>
    <property type="match status" value="1"/>
</dbReference>
<keyword evidence="3 4" id="KW-0175">Coiled coil</keyword>
<organism evidence="8 9">
    <name type="scientific">Circinella minor</name>
    <dbReference type="NCBI Taxonomy" id="1195481"/>
    <lineage>
        <taxon>Eukaryota</taxon>
        <taxon>Fungi</taxon>
        <taxon>Fungi incertae sedis</taxon>
        <taxon>Mucoromycota</taxon>
        <taxon>Mucoromycotina</taxon>
        <taxon>Mucoromycetes</taxon>
        <taxon>Mucorales</taxon>
        <taxon>Lichtheimiaceae</taxon>
        <taxon>Circinella</taxon>
    </lineage>
</organism>
<accession>A0A8H7VGS6</accession>
<dbReference type="Pfam" id="PF05622">
    <property type="entry name" value="HOOK"/>
    <property type="match status" value="1"/>
</dbReference>
<dbReference type="Proteomes" id="UP000646827">
    <property type="component" value="Unassembled WGS sequence"/>
</dbReference>
<dbReference type="InterPro" id="IPR036872">
    <property type="entry name" value="CH_dom_sf"/>
</dbReference>
<dbReference type="EMBL" id="JAEPRB010000158">
    <property type="protein sequence ID" value="KAG2219935.1"/>
    <property type="molecule type" value="Genomic_DNA"/>
</dbReference>
<evidence type="ECO:0000256" key="4">
    <source>
        <dbReference type="SAM" id="Coils"/>
    </source>
</evidence>
<feature type="coiled-coil region" evidence="4">
    <location>
        <begin position="224"/>
        <end position="455"/>
    </location>
</feature>
<sequence>MTFSRMEAALEDAFVEWINTFEGKSGPIDTVVELADGSVLSSVLIDIDGKWFRPLGSNEPGGLTSRNKRNSNGNANPTNGNSTWVVRFNTIKKMHKLITRYFDEVLGQDPELLPSINLAGIAKDADLHELLLLCQLIIAIAVQSDNNRTYIEMIQSLSQKSQHALMLSIEEVMNHFNNEVDSMNPRNSQLSGTSGTTTTRSIQFDSSDMPYRYQIEFEKIAVEKKQTEVAHNQLLTEFDELRERFDAIMMEKEDLKNRLRDMDEAITQANNTGKADYVMRTEIDHLKQDLEKSEDRRLETENTIETQLAQINELKRKVDELTVKADEAEVLRDELEEYRHELERMDKLESLLEKYKRKVEDTTDLKRQIKALEDQNTSLLERSHQVEDEYRKVLSFKTLMDSYKEQVQQLESGNQELIKEKNRLEEEVHSMTQTCQYLEEDRDRNMEQVQLLEEQIREMELGGTSLEEAINTRSSVVIDEEVDPDSNNMEENMKKANITEMRLNIQRLKRQIKEMEQNGGTSEEASKEIAQMKQEIDSIKLSKDQLQKDFTGVVQERDQLIKELAQIRNGIPDSLLNQTQTIMAFRSRILDLEKEAKFLKDSTIKLENVVVQGTSSVAKDAVSLQNYEKEHSKIQDRLNRLEDITKMQLHDINRMLVEANYLHGINSDGALKDRPALTDEDLETIKEQNANLQINVLHLQEEINESQGKIRKVRDMIKLYTQLLEEMTARFGSNGGRRSEEPAALLSRTPRTKEEENDLLKKQIHDVRVQSRREQQLIISAWYDLARRNHREGVGLSIRSTPSSWLGRQRKILDSQLRKRLC</sequence>
<evidence type="ECO:0000256" key="5">
    <source>
        <dbReference type="SAM" id="MobiDB-lite"/>
    </source>
</evidence>
<feature type="coiled-coil region" evidence="4">
    <location>
        <begin position="491"/>
        <end position="549"/>
    </location>
</feature>
<dbReference type="AlphaFoldDB" id="A0A8H7VGS6"/>
<gene>
    <name evidence="8" type="ORF">INT45_010449</name>
</gene>
<name>A0A8H7VGS6_9FUNG</name>
<dbReference type="GO" id="GO:0031122">
    <property type="term" value="P:cytoplasmic microtubule organization"/>
    <property type="evidence" value="ECO:0007669"/>
    <property type="project" value="InterPro"/>
</dbReference>
<dbReference type="GO" id="GO:0051959">
    <property type="term" value="F:dynein light intermediate chain binding"/>
    <property type="evidence" value="ECO:0007669"/>
    <property type="project" value="TreeGrafter"/>
</dbReference>
<dbReference type="CDD" id="cd22211">
    <property type="entry name" value="HkD_SF"/>
    <property type="match status" value="1"/>
</dbReference>
<protein>
    <recommendedName>
        <fullName evidence="10">HOOK N-terminal domain-containing protein</fullName>
    </recommendedName>
</protein>
<evidence type="ECO:0008006" key="10">
    <source>
        <dbReference type="Google" id="ProtNLM"/>
    </source>
</evidence>
<evidence type="ECO:0000256" key="3">
    <source>
        <dbReference type="ARBA" id="ARBA00023054"/>
    </source>
</evidence>
<evidence type="ECO:0000256" key="1">
    <source>
        <dbReference type="ARBA" id="ARBA00004496"/>
    </source>
</evidence>
<proteinExistence type="predicted"/>
<dbReference type="InterPro" id="IPR008636">
    <property type="entry name" value="Hook_C"/>
</dbReference>
<dbReference type="InterPro" id="IPR043936">
    <property type="entry name" value="HOOK_N"/>
</dbReference>
<feature type="coiled-coil region" evidence="4">
    <location>
        <begin position="682"/>
        <end position="709"/>
    </location>
</feature>
<comment type="caution">
    <text evidence="8">The sequence shown here is derived from an EMBL/GenBank/DDBJ whole genome shotgun (WGS) entry which is preliminary data.</text>
</comment>
<dbReference type="GO" id="GO:0030705">
    <property type="term" value="P:cytoskeleton-dependent intracellular transport"/>
    <property type="evidence" value="ECO:0007669"/>
    <property type="project" value="InterPro"/>
</dbReference>
<comment type="subcellular location">
    <subcellularLocation>
        <location evidence="1">Cytoplasm</location>
    </subcellularLocation>
</comment>
<dbReference type="OrthoDB" id="49395at2759"/>
<evidence type="ECO:0000313" key="8">
    <source>
        <dbReference type="EMBL" id="KAG2219935.1"/>
    </source>
</evidence>
<feature type="region of interest" description="Disordered" evidence="5">
    <location>
        <begin position="183"/>
        <end position="202"/>
    </location>
</feature>
<dbReference type="GO" id="GO:0008017">
    <property type="term" value="F:microtubule binding"/>
    <property type="evidence" value="ECO:0007669"/>
    <property type="project" value="InterPro"/>
</dbReference>
<dbReference type="GO" id="GO:0005815">
    <property type="term" value="C:microtubule organizing center"/>
    <property type="evidence" value="ECO:0007669"/>
    <property type="project" value="TreeGrafter"/>
</dbReference>
<reference evidence="8 9" key="1">
    <citation type="submission" date="2020-12" db="EMBL/GenBank/DDBJ databases">
        <title>Metabolic potential, ecology and presence of endohyphal bacteria is reflected in genomic diversity of Mucoromycotina.</title>
        <authorList>
            <person name="Muszewska A."/>
            <person name="Okrasinska A."/>
            <person name="Steczkiewicz K."/>
            <person name="Drgas O."/>
            <person name="Orlowska M."/>
            <person name="Perlinska-Lenart U."/>
            <person name="Aleksandrzak-Piekarczyk T."/>
            <person name="Szatraj K."/>
            <person name="Zielenkiewicz U."/>
            <person name="Pilsyk S."/>
            <person name="Malc E."/>
            <person name="Mieczkowski P."/>
            <person name="Kruszewska J.S."/>
            <person name="Biernat P."/>
            <person name="Pawlowska J."/>
        </authorList>
    </citation>
    <scope>NUCLEOTIDE SEQUENCE [LARGE SCALE GENOMIC DNA]</scope>
    <source>
        <strain evidence="8 9">CBS 142.35</strain>
    </source>
</reference>
<keyword evidence="9" id="KW-1185">Reference proteome</keyword>
<dbReference type="Gene3D" id="1.10.287.1490">
    <property type="match status" value="1"/>
</dbReference>
<dbReference type="PANTHER" id="PTHR18947">
    <property type="entry name" value="HOOK PROTEINS"/>
    <property type="match status" value="1"/>
</dbReference>
<dbReference type="GO" id="GO:0005737">
    <property type="term" value="C:cytoplasm"/>
    <property type="evidence" value="ECO:0007669"/>
    <property type="project" value="UniProtKB-SubCell"/>
</dbReference>
<dbReference type="Pfam" id="PF19047">
    <property type="entry name" value="HOOK_N"/>
    <property type="match status" value="1"/>
</dbReference>
<dbReference type="PANTHER" id="PTHR18947:SF28">
    <property type="entry name" value="GIRDIN, ISOFORM A"/>
    <property type="match status" value="1"/>
</dbReference>
<feature type="domain" description="HOOK N-terminal" evidence="7">
    <location>
        <begin position="12"/>
        <end position="171"/>
    </location>
</feature>
<feature type="domain" description="Hook C-terminal" evidence="6">
    <location>
        <begin position="241"/>
        <end position="548"/>
    </location>
</feature>
<evidence type="ECO:0000259" key="7">
    <source>
        <dbReference type="Pfam" id="PF19047"/>
    </source>
</evidence>
<evidence type="ECO:0000259" key="6">
    <source>
        <dbReference type="Pfam" id="PF05622"/>
    </source>
</evidence>
<evidence type="ECO:0000256" key="2">
    <source>
        <dbReference type="ARBA" id="ARBA00022490"/>
    </source>
</evidence>
<evidence type="ECO:0000313" key="9">
    <source>
        <dbReference type="Proteomes" id="UP000646827"/>
    </source>
</evidence>
<feature type="region of interest" description="Disordered" evidence="5">
    <location>
        <begin position="58"/>
        <end position="79"/>
    </location>
</feature>
<feature type="compositionally biased region" description="Low complexity" evidence="5">
    <location>
        <begin position="70"/>
        <end position="79"/>
    </location>
</feature>